<feature type="region of interest" description="Disordered" evidence="1">
    <location>
        <begin position="14"/>
        <end position="37"/>
    </location>
</feature>
<organism evidence="2 3">
    <name type="scientific">Quillaja saponaria</name>
    <name type="common">Soap bark tree</name>
    <dbReference type="NCBI Taxonomy" id="32244"/>
    <lineage>
        <taxon>Eukaryota</taxon>
        <taxon>Viridiplantae</taxon>
        <taxon>Streptophyta</taxon>
        <taxon>Embryophyta</taxon>
        <taxon>Tracheophyta</taxon>
        <taxon>Spermatophyta</taxon>
        <taxon>Magnoliopsida</taxon>
        <taxon>eudicotyledons</taxon>
        <taxon>Gunneridae</taxon>
        <taxon>Pentapetalae</taxon>
        <taxon>rosids</taxon>
        <taxon>fabids</taxon>
        <taxon>Fabales</taxon>
        <taxon>Quillajaceae</taxon>
        <taxon>Quillaja</taxon>
    </lineage>
</organism>
<name>A0AAD7P9Y9_QUISA</name>
<reference evidence="2" key="1">
    <citation type="journal article" date="2023" name="Science">
        <title>Elucidation of the pathway for biosynthesis of saponin adjuvants from the soapbark tree.</title>
        <authorList>
            <person name="Reed J."/>
            <person name="Orme A."/>
            <person name="El-Demerdash A."/>
            <person name="Owen C."/>
            <person name="Martin L.B.B."/>
            <person name="Misra R.C."/>
            <person name="Kikuchi S."/>
            <person name="Rejzek M."/>
            <person name="Martin A.C."/>
            <person name="Harkess A."/>
            <person name="Leebens-Mack J."/>
            <person name="Louveau T."/>
            <person name="Stephenson M.J."/>
            <person name="Osbourn A."/>
        </authorList>
    </citation>
    <scope>NUCLEOTIDE SEQUENCE</scope>
    <source>
        <strain evidence="2">S10</strain>
    </source>
</reference>
<accession>A0AAD7P9Y9</accession>
<feature type="compositionally biased region" description="Basic and acidic residues" evidence="1">
    <location>
        <begin position="23"/>
        <end position="34"/>
    </location>
</feature>
<feature type="compositionally biased region" description="Basic and acidic residues" evidence="1">
    <location>
        <begin position="97"/>
        <end position="106"/>
    </location>
</feature>
<feature type="region of interest" description="Disordered" evidence="1">
    <location>
        <begin position="72"/>
        <end position="106"/>
    </location>
</feature>
<keyword evidence="3" id="KW-1185">Reference proteome</keyword>
<proteinExistence type="predicted"/>
<evidence type="ECO:0000313" key="3">
    <source>
        <dbReference type="Proteomes" id="UP001163823"/>
    </source>
</evidence>
<feature type="compositionally biased region" description="Basic and acidic residues" evidence="1">
    <location>
        <begin position="75"/>
        <end position="88"/>
    </location>
</feature>
<dbReference type="AlphaFoldDB" id="A0AAD7P9Y9"/>
<gene>
    <name evidence="2" type="ORF">O6P43_031991</name>
</gene>
<dbReference type="PANTHER" id="PTHR33472:SF28">
    <property type="entry name" value="BROMO AND FHA DOMAIN-CONTAINING PROTEIN DDB_G0267958"/>
    <property type="match status" value="1"/>
</dbReference>
<sequence>MRMNMVSRIVTLAGTNTGASLRSELDDKHGKTPHDVSLGEAEPLSAYVNNNFQAINNTIMLDGSYSTNDPGVHMDISDFIEHQEDHKPEKHGKKSKEHSEADSLSK</sequence>
<protein>
    <submittedName>
        <fullName evidence="2">Oxidoreductase</fullName>
    </submittedName>
</protein>
<dbReference type="Proteomes" id="UP001163823">
    <property type="component" value="Chromosome 13"/>
</dbReference>
<comment type="caution">
    <text evidence="2">The sequence shown here is derived from an EMBL/GenBank/DDBJ whole genome shotgun (WGS) entry which is preliminary data.</text>
</comment>
<evidence type="ECO:0000313" key="2">
    <source>
        <dbReference type="EMBL" id="KAJ7947145.1"/>
    </source>
</evidence>
<dbReference type="KEGG" id="qsa:O6P43_031991"/>
<dbReference type="PANTHER" id="PTHR33472">
    <property type="entry name" value="OS01G0106600 PROTEIN"/>
    <property type="match status" value="1"/>
</dbReference>
<evidence type="ECO:0000256" key="1">
    <source>
        <dbReference type="SAM" id="MobiDB-lite"/>
    </source>
</evidence>
<dbReference type="EMBL" id="JARAOO010000013">
    <property type="protein sequence ID" value="KAJ7947145.1"/>
    <property type="molecule type" value="Genomic_DNA"/>
</dbReference>